<comment type="caution">
    <text evidence="4">The sequence shown here is derived from an EMBL/GenBank/DDBJ whole genome shotgun (WGS) entry which is preliminary data.</text>
</comment>
<dbReference type="GO" id="GO:0003676">
    <property type="term" value="F:nucleic acid binding"/>
    <property type="evidence" value="ECO:0007669"/>
    <property type="project" value="InterPro"/>
</dbReference>
<evidence type="ECO:0000256" key="1">
    <source>
        <dbReference type="PROSITE-ProRule" id="PRU00047"/>
    </source>
</evidence>
<sequence length="313" mass="34876">MNSPVLALKVEKQLKAKGRTGTLRPNTTRTENPKGVSVIPAGTRPSANKTKGSAPTNTSVASSRSPQRCFKCGGLGHFARDCPNSQIFTLTEDTPPTSDTEDTIQKPLIPKSFTRTRLRPSLLNGHTSRDRFLNTYTFKKEGVNVQLVPLNTRETGMKALVLNESTFLDFTWMSKPPFVLAMIVTEANPKTESAPPEVQPLLTDFQDVFPTDIPTGLPLVREIQHYIDFTPGASIPNQPTYHMNPKEYEELHRQVTELLDKGLTRKSMSMCAVLAILVPKANGSYHMCVDSRVVNKIMMKYSFPIPRFDDLIN</sequence>
<feature type="region of interest" description="Disordered" evidence="2">
    <location>
        <begin position="16"/>
        <end position="66"/>
    </location>
</feature>
<keyword evidence="1" id="KW-0479">Metal-binding</keyword>
<evidence type="ECO:0000313" key="4">
    <source>
        <dbReference type="EMBL" id="KAJ0199918.1"/>
    </source>
</evidence>
<dbReference type="EMBL" id="NBSK02000006">
    <property type="protein sequence ID" value="KAJ0199918.1"/>
    <property type="molecule type" value="Genomic_DNA"/>
</dbReference>
<dbReference type="GO" id="GO:0008270">
    <property type="term" value="F:zinc ion binding"/>
    <property type="evidence" value="ECO:0007669"/>
    <property type="project" value="UniProtKB-KW"/>
</dbReference>
<keyword evidence="1" id="KW-0862">Zinc</keyword>
<evidence type="ECO:0000313" key="5">
    <source>
        <dbReference type="Proteomes" id="UP000235145"/>
    </source>
</evidence>
<dbReference type="SMART" id="SM00343">
    <property type="entry name" value="ZnF_C2HC"/>
    <property type="match status" value="1"/>
</dbReference>
<accession>A0A9R1V5V2</accession>
<gene>
    <name evidence="4" type="ORF">LSAT_V11C600300930</name>
</gene>
<keyword evidence="5" id="KW-1185">Reference proteome</keyword>
<dbReference type="SUPFAM" id="SSF57756">
    <property type="entry name" value="Retrovirus zinc finger-like domains"/>
    <property type="match status" value="1"/>
</dbReference>
<dbReference type="Proteomes" id="UP000235145">
    <property type="component" value="Unassembled WGS sequence"/>
</dbReference>
<evidence type="ECO:0000259" key="3">
    <source>
        <dbReference type="PROSITE" id="PS50158"/>
    </source>
</evidence>
<dbReference type="InterPro" id="IPR043502">
    <property type="entry name" value="DNA/RNA_pol_sf"/>
</dbReference>
<feature type="domain" description="CCHC-type" evidence="3">
    <location>
        <begin position="68"/>
        <end position="84"/>
    </location>
</feature>
<dbReference type="Gene3D" id="3.10.10.10">
    <property type="entry name" value="HIV Type 1 Reverse Transcriptase, subunit A, domain 1"/>
    <property type="match status" value="1"/>
</dbReference>
<dbReference type="PANTHER" id="PTHR35046:SF23">
    <property type="entry name" value="NUCLEOTIDYLTRANSFERASE, RIBONUCLEASE H"/>
    <property type="match status" value="1"/>
</dbReference>
<dbReference type="InterPro" id="IPR001878">
    <property type="entry name" value="Znf_CCHC"/>
</dbReference>
<dbReference type="Pfam" id="PF00098">
    <property type="entry name" value="zf-CCHC"/>
    <property type="match status" value="1"/>
</dbReference>
<feature type="compositionally biased region" description="Polar residues" evidence="2">
    <location>
        <begin position="45"/>
        <end position="66"/>
    </location>
</feature>
<evidence type="ECO:0000256" key="2">
    <source>
        <dbReference type="SAM" id="MobiDB-lite"/>
    </source>
</evidence>
<reference evidence="4 5" key="1">
    <citation type="journal article" date="2017" name="Nat. Commun.">
        <title>Genome assembly with in vitro proximity ligation data and whole-genome triplication in lettuce.</title>
        <authorList>
            <person name="Reyes-Chin-Wo S."/>
            <person name="Wang Z."/>
            <person name="Yang X."/>
            <person name="Kozik A."/>
            <person name="Arikit S."/>
            <person name="Song C."/>
            <person name="Xia L."/>
            <person name="Froenicke L."/>
            <person name="Lavelle D.O."/>
            <person name="Truco M.J."/>
            <person name="Xia R."/>
            <person name="Zhu S."/>
            <person name="Xu C."/>
            <person name="Xu H."/>
            <person name="Xu X."/>
            <person name="Cox K."/>
            <person name="Korf I."/>
            <person name="Meyers B.C."/>
            <person name="Michelmore R.W."/>
        </authorList>
    </citation>
    <scope>NUCLEOTIDE SEQUENCE [LARGE SCALE GENOMIC DNA]</scope>
    <source>
        <strain evidence="5">cv. Salinas</strain>
        <tissue evidence="4">Seedlings</tissue>
    </source>
</reference>
<keyword evidence="1" id="KW-0863">Zinc-finger</keyword>
<dbReference type="InterPro" id="IPR036875">
    <property type="entry name" value="Znf_CCHC_sf"/>
</dbReference>
<organism evidence="4 5">
    <name type="scientific">Lactuca sativa</name>
    <name type="common">Garden lettuce</name>
    <dbReference type="NCBI Taxonomy" id="4236"/>
    <lineage>
        <taxon>Eukaryota</taxon>
        <taxon>Viridiplantae</taxon>
        <taxon>Streptophyta</taxon>
        <taxon>Embryophyta</taxon>
        <taxon>Tracheophyta</taxon>
        <taxon>Spermatophyta</taxon>
        <taxon>Magnoliopsida</taxon>
        <taxon>eudicotyledons</taxon>
        <taxon>Gunneridae</taxon>
        <taxon>Pentapetalae</taxon>
        <taxon>asterids</taxon>
        <taxon>campanulids</taxon>
        <taxon>Asterales</taxon>
        <taxon>Asteraceae</taxon>
        <taxon>Cichorioideae</taxon>
        <taxon>Cichorieae</taxon>
        <taxon>Lactucinae</taxon>
        <taxon>Lactuca</taxon>
    </lineage>
</organism>
<protein>
    <recommendedName>
        <fullName evidence="3">CCHC-type domain-containing protein</fullName>
    </recommendedName>
</protein>
<name>A0A9R1V5V2_LACSA</name>
<dbReference type="PROSITE" id="PS50158">
    <property type="entry name" value="ZF_CCHC"/>
    <property type="match status" value="1"/>
</dbReference>
<proteinExistence type="predicted"/>
<dbReference type="Gene3D" id="4.10.60.10">
    <property type="entry name" value="Zinc finger, CCHC-type"/>
    <property type="match status" value="1"/>
</dbReference>
<dbReference type="SUPFAM" id="SSF56672">
    <property type="entry name" value="DNA/RNA polymerases"/>
    <property type="match status" value="1"/>
</dbReference>
<dbReference type="AlphaFoldDB" id="A0A9R1V5V2"/>
<dbReference type="PANTHER" id="PTHR35046">
    <property type="entry name" value="ZINC KNUCKLE (CCHC-TYPE) FAMILY PROTEIN"/>
    <property type="match status" value="1"/>
</dbReference>